<dbReference type="GO" id="GO:0008392">
    <property type="term" value="F:arachidonate epoxygenase activity"/>
    <property type="evidence" value="ECO:0007669"/>
    <property type="project" value="TreeGrafter"/>
</dbReference>
<feature type="non-terminal residue" evidence="4">
    <location>
        <position position="1"/>
    </location>
</feature>
<protein>
    <submittedName>
        <fullName evidence="4">Uncharacterized protein</fullName>
    </submittedName>
</protein>
<evidence type="ECO:0000256" key="2">
    <source>
        <dbReference type="ARBA" id="ARBA00022723"/>
    </source>
</evidence>
<dbReference type="InterPro" id="IPR036396">
    <property type="entry name" value="Cyt_P450_sf"/>
</dbReference>
<evidence type="ECO:0000256" key="3">
    <source>
        <dbReference type="ARBA" id="ARBA00023004"/>
    </source>
</evidence>
<dbReference type="EMBL" id="AZIM01000367">
    <property type="protein sequence ID" value="ETE71418.1"/>
    <property type="molecule type" value="Genomic_DNA"/>
</dbReference>
<dbReference type="PANTHER" id="PTHR24300:SF389">
    <property type="entry name" value="CYTOCHROME P450 2C20"/>
    <property type="match status" value="1"/>
</dbReference>
<dbReference type="Pfam" id="PF00067">
    <property type="entry name" value="p450"/>
    <property type="match status" value="1"/>
</dbReference>
<reference evidence="4 5" key="1">
    <citation type="journal article" date="2013" name="Proc. Natl. Acad. Sci. U.S.A.">
        <title>The king cobra genome reveals dynamic gene evolution and adaptation in the snake venom system.</title>
        <authorList>
            <person name="Vonk F.J."/>
            <person name="Casewell N.R."/>
            <person name="Henkel C.V."/>
            <person name="Heimberg A.M."/>
            <person name="Jansen H.J."/>
            <person name="McCleary R.J."/>
            <person name="Kerkkamp H.M."/>
            <person name="Vos R.A."/>
            <person name="Guerreiro I."/>
            <person name="Calvete J.J."/>
            <person name="Wuster W."/>
            <person name="Woods A.E."/>
            <person name="Logan J.M."/>
            <person name="Harrison R.A."/>
            <person name="Castoe T.A."/>
            <person name="de Koning A.P."/>
            <person name="Pollock D.D."/>
            <person name="Yandell M."/>
            <person name="Calderon D."/>
            <person name="Renjifo C."/>
            <person name="Currier R.B."/>
            <person name="Salgado D."/>
            <person name="Pla D."/>
            <person name="Sanz L."/>
            <person name="Hyder A.S."/>
            <person name="Ribeiro J.M."/>
            <person name="Arntzen J.W."/>
            <person name="van den Thillart G.E."/>
            <person name="Boetzer M."/>
            <person name="Pirovano W."/>
            <person name="Dirks R.P."/>
            <person name="Spaink H.P."/>
            <person name="Duboule D."/>
            <person name="McGlinn E."/>
            <person name="Kini R.M."/>
            <person name="Richardson M.K."/>
        </authorList>
    </citation>
    <scope>NUCLEOTIDE SEQUENCE</scope>
    <source>
        <tissue evidence="4">Blood</tissue>
    </source>
</reference>
<dbReference type="GO" id="GO:0016712">
    <property type="term" value="F:oxidoreductase activity, acting on paired donors, with incorporation or reduction of molecular oxygen, reduced flavin or flavoprotein as one donor, and incorporation of one atom of oxygen"/>
    <property type="evidence" value="ECO:0007669"/>
    <property type="project" value="TreeGrafter"/>
</dbReference>
<keyword evidence="2" id="KW-0479">Metal-binding</keyword>
<dbReference type="PANTHER" id="PTHR24300">
    <property type="entry name" value="CYTOCHROME P450 508A4-RELATED"/>
    <property type="match status" value="1"/>
</dbReference>
<gene>
    <name evidence="4" type="ORF">L345_02764</name>
</gene>
<comment type="similarity">
    <text evidence="1">Belongs to the cytochrome P450 family.</text>
</comment>
<comment type="caution">
    <text evidence="4">The sequence shown here is derived from an EMBL/GenBank/DDBJ whole genome shotgun (WGS) entry which is preliminary data.</text>
</comment>
<accession>V8PBP2</accession>
<dbReference type="GO" id="GO:0019373">
    <property type="term" value="P:epoxygenase P450 pathway"/>
    <property type="evidence" value="ECO:0007669"/>
    <property type="project" value="TreeGrafter"/>
</dbReference>
<dbReference type="AlphaFoldDB" id="V8PBP2"/>
<sequence length="762" mass="87965">MTVHFERREDILKKKEVMTLVSYIMQSAENGRDKIRARCLYLGILMKKNDKRNIIFILELEFTMKSEFKILQMTQDNSHMKRSYSCSTYHKTLPNQDVMGQFVSSQNCIRFPHVADDCLRKDFYAILLTKSEQEKDGDRWNIPLFVDLDLLQRNTATITRRVIKKNDTCYLYQTPKYFREPHELWQILSLPHNNAHDRCNLFLGLIRKTEDVATEHDMYSALPNIMNFLPGPHKKVVSDCNKVCDFIRSKVDSHKKTLDPENPRDFIDCFLIKLEKLTASKGRAKKKDPRPSKLNYTISNENRITVMKWKHEIFEGFLPRFLSGNLKDCSNSWNKFKIITLQSNFYQEKKTLQCHYYPSGAFLPVKGCYFVLLLKAKTASRRPVNFSLASATSTPVLLLTHSASMKALTDLGLEVLDVRESNKLQGRVTRVTHGKTGTGIQEKKSMSLITCKGDSTWCIKTLYCGNFHSYIVEYINRLGPGNVFMAYSVHHNLLMKSKSQQLPNFTNPRHGLIIIQKEFVDLFVKCLVVVNESVKQKPVFVFAHLVYDRNKAQLYEIILQEAESEKLIQPILPPFRSVISPNNEKISEFSSRQLRMLKEIHNSGSYFTWTGKYDAMTQPFLISTVDAQVSLLRGNLAKELLIIDQRTSDSVQSSPVIPHCCFIKCANERDSAANSCQCLPLSRADVNQPSQTDKAAADIKHEGYGEEGAMIDKQPEKMNGTLFRVEQFAKIHEEKYYWLLSDCCSISMEPEQIFYTRVKRMH</sequence>
<dbReference type="GO" id="GO:0006805">
    <property type="term" value="P:xenobiotic metabolic process"/>
    <property type="evidence" value="ECO:0007669"/>
    <property type="project" value="TreeGrafter"/>
</dbReference>
<dbReference type="GO" id="GO:0005737">
    <property type="term" value="C:cytoplasm"/>
    <property type="evidence" value="ECO:0007669"/>
    <property type="project" value="TreeGrafter"/>
</dbReference>
<dbReference type="InterPro" id="IPR050182">
    <property type="entry name" value="Cytochrome_P450_fam2"/>
</dbReference>
<evidence type="ECO:0000256" key="1">
    <source>
        <dbReference type="ARBA" id="ARBA00010617"/>
    </source>
</evidence>
<keyword evidence="3" id="KW-0408">Iron</keyword>
<organism evidence="4 5">
    <name type="scientific">Ophiophagus hannah</name>
    <name type="common">King cobra</name>
    <name type="synonym">Naja hannah</name>
    <dbReference type="NCBI Taxonomy" id="8665"/>
    <lineage>
        <taxon>Eukaryota</taxon>
        <taxon>Metazoa</taxon>
        <taxon>Chordata</taxon>
        <taxon>Craniata</taxon>
        <taxon>Vertebrata</taxon>
        <taxon>Euteleostomi</taxon>
        <taxon>Lepidosauria</taxon>
        <taxon>Squamata</taxon>
        <taxon>Bifurcata</taxon>
        <taxon>Unidentata</taxon>
        <taxon>Episquamata</taxon>
        <taxon>Toxicofera</taxon>
        <taxon>Serpentes</taxon>
        <taxon>Colubroidea</taxon>
        <taxon>Elapidae</taxon>
        <taxon>Elapinae</taxon>
        <taxon>Ophiophagus</taxon>
    </lineage>
</organism>
<evidence type="ECO:0000313" key="5">
    <source>
        <dbReference type="Proteomes" id="UP000018936"/>
    </source>
</evidence>
<dbReference type="Gene3D" id="1.10.630.10">
    <property type="entry name" value="Cytochrome P450"/>
    <property type="match status" value="1"/>
</dbReference>
<proteinExistence type="inferred from homology"/>
<dbReference type="GO" id="GO:0020037">
    <property type="term" value="F:heme binding"/>
    <property type="evidence" value="ECO:0007669"/>
    <property type="project" value="InterPro"/>
</dbReference>
<dbReference type="SUPFAM" id="SSF48264">
    <property type="entry name" value="Cytochrome P450"/>
    <property type="match status" value="1"/>
</dbReference>
<name>V8PBP2_OPHHA</name>
<dbReference type="Proteomes" id="UP000018936">
    <property type="component" value="Unassembled WGS sequence"/>
</dbReference>
<keyword evidence="5" id="KW-1185">Reference proteome</keyword>
<dbReference type="InterPro" id="IPR001128">
    <property type="entry name" value="Cyt_P450"/>
</dbReference>
<dbReference type="GO" id="GO:0005506">
    <property type="term" value="F:iron ion binding"/>
    <property type="evidence" value="ECO:0007669"/>
    <property type="project" value="InterPro"/>
</dbReference>
<evidence type="ECO:0000313" key="4">
    <source>
        <dbReference type="EMBL" id="ETE71418.1"/>
    </source>
</evidence>
<dbReference type="OrthoDB" id="1103324at2759"/>